<dbReference type="SUPFAM" id="SSF55073">
    <property type="entry name" value="Nucleotide cyclase"/>
    <property type="match status" value="1"/>
</dbReference>
<accession>A0A318XP34</accession>
<protein>
    <submittedName>
        <fullName evidence="4">Diguanylate cyclase (GGDEF)-like protein</fullName>
    </submittedName>
</protein>
<dbReference type="InterPro" id="IPR035919">
    <property type="entry name" value="EAL_sf"/>
</dbReference>
<proteinExistence type="predicted"/>
<organism evidence="4 5">
    <name type="scientific">Ruminiclostridium sufflavum DSM 19573</name>
    <dbReference type="NCBI Taxonomy" id="1121337"/>
    <lineage>
        <taxon>Bacteria</taxon>
        <taxon>Bacillati</taxon>
        <taxon>Bacillota</taxon>
        <taxon>Clostridia</taxon>
        <taxon>Eubacteriales</taxon>
        <taxon>Oscillospiraceae</taxon>
        <taxon>Ruminiclostridium</taxon>
    </lineage>
</organism>
<name>A0A318XP34_9FIRM</name>
<feature type="transmembrane region" description="Helical" evidence="1">
    <location>
        <begin position="7"/>
        <end position="27"/>
    </location>
</feature>
<dbReference type="CDD" id="cd01948">
    <property type="entry name" value="EAL"/>
    <property type="match status" value="1"/>
</dbReference>
<keyword evidence="1" id="KW-0472">Membrane</keyword>
<comment type="caution">
    <text evidence="4">The sequence shown here is derived from an EMBL/GenBank/DDBJ whole genome shotgun (WGS) entry which is preliminary data.</text>
</comment>
<dbReference type="InterPro" id="IPR000160">
    <property type="entry name" value="GGDEF_dom"/>
</dbReference>
<dbReference type="OrthoDB" id="9762141at2"/>
<dbReference type="InterPro" id="IPR029787">
    <property type="entry name" value="Nucleotide_cyclase"/>
</dbReference>
<evidence type="ECO:0000313" key="4">
    <source>
        <dbReference type="EMBL" id="PYG89925.1"/>
    </source>
</evidence>
<dbReference type="EMBL" id="QKMR01000002">
    <property type="protein sequence ID" value="PYG89925.1"/>
    <property type="molecule type" value="Genomic_DNA"/>
</dbReference>
<dbReference type="PANTHER" id="PTHR33121">
    <property type="entry name" value="CYCLIC DI-GMP PHOSPHODIESTERASE PDEF"/>
    <property type="match status" value="1"/>
</dbReference>
<evidence type="ECO:0000313" key="5">
    <source>
        <dbReference type="Proteomes" id="UP000248132"/>
    </source>
</evidence>
<feature type="transmembrane region" description="Helical" evidence="1">
    <location>
        <begin position="70"/>
        <end position="89"/>
    </location>
</feature>
<dbReference type="GO" id="GO:0071111">
    <property type="term" value="F:cyclic-guanylate-specific phosphodiesterase activity"/>
    <property type="evidence" value="ECO:0007669"/>
    <property type="project" value="InterPro"/>
</dbReference>
<feature type="domain" description="GGDEF" evidence="3">
    <location>
        <begin position="145"/>
        <end position="276"/>
    </location>
</feature>
<gene>
    <name evidence="4" type="ORF">LY28_00525</name>
</gene>
<evidence type="ECO:0000259" key="2">
    <source>
        <dbReference type="PROSITE" id="PS50883"/>
    </source>
</evidence>
<dbReference type="NCBIfam" id="TIGR00254">
    <property type="entry name" value="GGDEF"/>
    <property type="match status" value="1"/>
</dbReference>
<dbReference type="Pfam" id="PF00563">
    <property type="entry name" value="EAL"/>
    <property type="match status" value="1"/>
</dbReference>
<dbReference type="SUPFAM" id="SSF141868">
    <property type="entry name" value="EAL domain-like"/>
    <property type="match status" value="1"/>
</dbReference>
<dbReference type="SMART" id="SM00052">
    <property type="entry name" value="EAL"/>
    <property type="match status" value="1"/>
</dbReference>
<dbReference type="RefSeq" id="WP_110460601.1">
    <property type="nucleotide sequence ID" value="NZ_QKMR01000002.1"/>
</dbReference>
<dbReference type="SMART" id="SM00267">
    <property type="entry name" value="GGDEF"/>
    <property type="match status" value="1"/>
</dbReference>
<reference evidence="4 5" key="1">
    <citation type="submission" date="2018-06" db="EMBL/GenBank/DDBJ databases">
        <title>Genomic Encyclopedia of Type Strains, Phase I: the one thousand microbial genomes (KMG-I) project.</title>
        <authorList>
            <person name="Kyrpides N."/>
        </authorList>
    </citation>
    <scope>NUCLEOTIDE SEQUENCE [LARGE SCALE GENOMIC DNA]</scope>
    <source>
        <strain evidence="4 5">DSM 19573</strain>
    </source>
</reference>
<dbReference type="PANTHER" id="PTHR33121:SF71">
    <property type="entry name" value="OXYGEN SENSOR PROTEIN DOSP"/>
    <property type="match status" value="1"/>
</dbReference>
<dbReference type="InterPro" id="IPR043128">
    <property type="entry name" value="Rev_trsase/Diguanyl_cyclase"/>
</dbReference>
<dbReference type="PROSITE" id="PS50883">
    <property type="entry name" value="EAL"/>
    <property type="match status" value="1"/>
</dbReference>
<feature type="domain" description="EAL" evidence="2">
    <location>
        <begin position="285"/>
        <end position="539"/>
    </location>
</feature>
<dbReference type="InterPro" id="IPR050706">
    <property type="entry name" value="Cyclic-di-GMP_PDE-like"/>
</dbReference>
<dbReference type="InterPro" id="IPR001633">
    <property type="entry name" value="EAL_dom"/>
</dbReference>
<dbReference type="Proteomes" id="UP000248132">
    <property type="component" value="Unassembled WGS sequence"/>
</dbReference>
<dbReference type="AlphaFoldDB" id="A0A318XP34"/>
<dbReference type="Gene3D" id="3.30.70.270">
    <property type="match status" value="1"/>
</dbReference>
<dbReference type="CDD" id="cd01949">
    <property type="entry name" value="GGDEF"/>
    <property type="match status" value="1"/>
</dbReference>
<keyword evidence="1" id="KW-1133">Transmembrane helix</keyword>
<keyword evidence="5" id="KW-1185">Reference proteome</keyword>
<dbReference type="Gene3D" id="3.20.20.450">
    <property type="entry name" value="EAL domain"/>
    <property type="match status" value="1"/>
</dbReference>
<dbReference type="PROSITE" id="PS50887">
    <property type="entry name" value="GGDEF"/>
    <property type="match status" value="1"/>
</dbReference>
<keyword evidence="1" id="KW-0812">Transmembrane</keyword>
<evidence type="ECO:0000256" key="1">
    <source>
        <dbReference type="SAM" id="Phobius"/>
    </source>
</evidence>
<sequence length="550" mass="62634">MKIKNNLKLFIAVITISILAAMIYLSVSQIRQQGNNYSINSDQVFDMGVTKGEADNKPVSVFEAFKPHSLSILIFAVFLITLLILIKYINKMKNMGNWLSNCSKELREYKSRYAYIYLHDVLTGLPNRKALLNDAGVIFSEKETRTAALIYIDMDNFKYINDTLGHEFGDDLIKQASERLLHIINGKGTLYRLGGDEFVILTAVDKSEAEGFLENIIAGFKDELVINGETVHISLSIGVAMYPEHGDNINSLLKAADIAMYKAKENGKSIYSEYNNSMNAAFSERMNIEKYLHTAMKRDEFELYFQPQLDLSSNKVIGLEALVRWKSPELGNVSPMKFIKVAEDTHMIIPLGEWVLIQACDYLSHLFKSGYPKMVMSVNISSIQILQEDFTDRVTEILKCFNIEPRYLELEITETRLIEAFDTVYNKLRLLSDMGIRIALDDFGKGYSSLNYLNQLPIHTLKIDKCFIDNVSLENEKTVVTKHIISMGKDMGLSIVAEGVEMQEQLEYLKKYRCDKMQGYIFSRPLPKSELEKLLKSMNSDKFKAVPRGA</sequence>
<dbReference type="Pfam" id="PF00990">
    <property type="entry name" value="GGDEF"/>
    <property type="match status" value="1"/>
</dbReference>
<evidence type="ECO:0000259" key="3">
    <source>
        <dbReference type="PROSITE" id="PS50887"/>
    </source>
</evidence>